<dbReference type="PANTHER" id="PTHR45840">
    <property type="entry name" value="RHOMBOID-RELATED PROTEIN"/>
    <property type="match status" value="1"/>
</dbReference>
<evidence type="ECO:0000256" key="1">
    <source>
        <dbReference type="ARBA" id="ARBA00004141"/>
    </source>
</evidence>
<dbReference type="InterPro" id="IPR051739">
    <property type="entry name" value="Rhomboid_IM_Serine_Proteases"/>
</dbReference>
<dbReference type="Proteomes" id="UP000814243">
    <property type="component" value="Unassembled WGS sequence"/>
</dbReference>
<dbReference type="SUPFAM" id="SSF144091">
    <property type="entry name" value="Rhomboid-like"/>
    <property type="match status" value="1"/>
</dbReference>
<protein>
    <recommendedName>
        <fullName evidence="7">Peptidase S54 rhomboid domain-containing protein</fullName>
    </recommendedName>
</protein>
<organism evidence="8 9">
    <name type="scientific">Spodoptera exigua</name>
    <name type="common">Beet armyworm</name>
    <name type="synonym">Noctua fulgens</name>
    <dbReference type="NCBI Taxonomy" id="7107"/>
    <lineage>
        <taxon>Eukaryota</taxon>
        <taxon>Metazoa</taxon>
        <taxon>Ecdysozoa</taxon>
        <taxon>Arthropoda</taxon>
        <taxon>Hexapoda</taxon>
        <taxon>Insecta</taxon>
        <taxon>Pterygota</taxon>
        <taxon>Neoptera</taxon>
        <taxon>Endopterygota</taxon>
        <taxon>Lepidoptera</taxon>
        <taxon>Glossata</taxon>
        <taxon>Ditrysia</taxon>
        <taxon>Noctuoidea</taxon>
        <taxon>Noctuidae</taxon>
        <taxon>Amphipyrinae</taxon>
        <taxon>Spodoptera</taxon>
    </lineage>
</organism>
<dbReference type="Pfam" id="PF01694">
    <property type="entry name" value="Rhomboid"/>
    <property type="match status" value="1"/>
</dbReference>
<comment type="subcellular location">
    <subcellularLocation>
        <location evidence="1">Membrane</location>
        <topology evidence="1">Multi-pass membrane protein</topology>
    </subcellularLocation>
</comment>
<feature type="transmembrane region" description="Helical" evidence="6">
    <location>
        <begin position="185"/>
        <end position="205"/>
    </location>
</feature>
<keyword evidence="4 6" id="KW-1133">Transmembrane helix</keyword>
<feature type="transmembrane region" description="Helical" evidence="6">
    <location>
        <begin position="249"/>
        <end position="271"/>
    </location>
</feature>
<name>A0A922MNX4_SPOEX</name>
<proteinExistence type="inferred from homology"/>
<evidence type="ECO:0000313" key="9">
    <source>
        <dbReference type="Proteomes" id="UP000814243"/>
    </source>
</evidence>
<dbReference type="GO" id="GO:0004252">
    <property type="term" value="F:serine-type endopeptidase activity"/>
    <property type="evidence" value="ECO:0007669"/>
    <property type="project" value="InterPro"/>
</dbReference>
<comment type="caution">
    <text evidence="8">The sequence shown here is derived from an EMBL/GenBank/DDBJ whole genome shotgun (WGS) entry which is preliminary data.</text>
</comment>
<evidence type="ECO:0000259" key="7">
    <source>
        <dbReference type="Pfam" id="PF01694"/>
    </source>
</evidence>
<dbReference type="InterPro" id="IPR035952">
    <property type="entry name" value="Rhomboid-like_sf"/>
</dbReference>
<evidence type="ECO:0000256" key="6">
    <source>
        <dbReference type="SAM" id="Phobius"/>
    </source>
</evidence>
<dbReference type="PANTHER" id="PTHR45840:SF8">
    <property type="entry name" value="RHOMBOID PROTEASE"/>
    <property type="match status" value="1"/>
</dbReference>
<evidence type="ECO:0000256" key="5">
    <source>
        <dbReference type="ARBA" id="ARBA00023136"/>
    </source>
</evidence>
<comment type="similarity">
    <text evidence="2">Belongs to the peptidase S54 family.</text>
</comment>
<keyword evidence="3 6" id="KW-0812">Transmembrane</keyword>
<dbReference type="AlphaFoldDB" id="A0A922MNX4"/>
<evidence type="ECO:0000313" key="8">
    <source>
        <dbReference type="EMBL" id="KAH9640541.1"/>
    </source>
</evidence>
<dbReference type="InterPro" id="IPR022764">
    <property type="entry name" value="Peptidase_S54_rhomboid_dom"/>
</dbReference>
<feature type="domain" description="Peptidase S54 rhomboid" evidence="7">
    <location>
        <begin position="173"/>
        <end position="238"/>
    </location>
</feature>
<sequence length="279" mass="31983">MWHRMCKKTDGCSYKVLSDHKYGLSVCKYSWNRTLKYVRYVIDYFDGTYEEEYSCWPPAICMILISLVEIVLFCYDAAQGHTQGDGTIAKLFIYNPHKRQEAWRFITYMLVHVGSCYTLQRGPSASQSSGAVVPRSPSRDGASVVASGVGVPRWCGRRIPSHQSDRPQGLFSWSFRRRNWSEMEFAIIQLLVFVLLAAVDIGTAVYDRYWRHLDQNIGYVAHLAGAIAGLLVGIGVLRNLEKRKWEKRLWWAAVLIYCSLMAAGILANIFWTDRFQKSL</sequence>
<dbReference type="GO" id="GO:0016020">
    <property type="term" value="C:membrane"/>
    <property type="evidence" value="ECO:0007669"/>
    <property type="project" value="UniProtKB-SubCell"/>
</dbReference>
<feature type="transmembrane region" description="Helical" evidence="6">
    <location>
        <begin position="217"/>
        <end position="237"/>
    </location>
</feature>
<keyword evidence="5 6" id="KW-0472">Membrane</keyword>
<evidence type="ECO:0000256" key="3">
    <source>
        <dbReference type="ARBA" id="ARBA00022692"/>
    </source>
</evidence>
<dbReference type="EMBL" id="JACEFF010000280">
    <property type="protein sequence ID" value="KAH9640541.1"/>
    <property type="molecule type" value="Genomic_DNA"/>
</dbReference>
<reference evidence="8" key="1">
    <citation type="journal article" date="2021" name="G3 (Bethesda)">
        <title>Genome and transcriptome analysis of the beet armyworm Spodoptera exigua reveals targets for pest control. .</title>
        <authorList>
            <person name="Simon S."/>
            <person name="Breeschoten T."/>
            <person name="Jansen H.J."/>
            <person name="Dirks R.P."/>
            <person name="Schranz M.E."/>
            <person name="Ros V.I.D."/>
        </authorList>
    </citation>
    <scope>NUCLEOTIDE SEQUENCE</scope>
    <source>
        <strain evidence="8">TB_SE_WUR_2020</strain>
    </source>
</reference>
<gene>
    <name evidence="8" type="ORF">HF086_001590</name>
</gene>
<evidence type="ECO:0000256" key="4">
    <source>
        <dbReference type="ARBA" id="ARBA00022989"/>
    </source>
</evidence>
<accession>A0A922MNX4</accession>
<evidence type="ECO:0000256" key="2">
    <source>
        <dbReference type="ARBA" id="ARBA00009045"/>
    </source>
</evidence>